<dbReference type="InterPro" id="IPR006665">
    <property type="entry name" value="OmpA-like"/>
</dbReference>
<dbReference type="PANTHER" id="PTHR30329">
    <property type="entry name" value="STATOR ELEMENT OF FLAGELLAR MOTOR COMPLEX"/>
    <property type="match status" value="1"/>
</dbReference>
<dbReference type="InterPro" id="IPR006664">
    <property type="entry name" value="OMP_bac"/>
</dbReference>
<feature type="domain" description="OmpA-like" evidence="6">
    <location>
        <begin position="461"/>
        <end position="583"/>
    </location>
</feature>
<evidence type="ECO:0000256" key="4">
    <source>
        <dbReference type="PROSITE-ProRule" id="PRU00473"/>
    </source>
</evidence>
<dbReference type="SUPFAM" id="SSF103088">
    <property type="entry name" value="OmpA-like"/>
    <property type="match status" value="1"/>
</dbReference>
<keyword evidence="5" id="KW-0732">Signal</keyword>
<dbReference type="Gene3D" id="1.25.40.10">
    <property type="entry name" value="Tetratricopeptide repeat domain"/>
    <property type="match status" value="1"/>
</dbReference>
<reference evidence="7 8" key="1">
    <citation type="submission" date="2018-06" db="EMBL/GenBank/DDBJ databases">
        <title>Genomic Encyclopedia of Archaeal and Bacterial Type Strains, Phase II (KMG-II): from individual species to whole genera.</title>
        <authorList>
            <person name="Goeker M."/>
        </authorList>
    </citation>
    <scope>NUCLEOTIDE SEQUENCE [LARGE SCALE GENOMIC DNA]</scope>
    <source>
        <strain evidence="7 8">DSM 29821</strain>
    </source>
</reference>
<feature type="signal peptide" evidence="5">
    <location>
        <begin position="1"/>
        <end position="23"/>
    </location>
</feature>
<dbReference type="Gene3D" id="3.30.1330.60">
    <property type="entry name" value="OmpA-like domain"/>
    <property type="match status" value="1"/>
</dbReference>
<dbReference type="Pfam" id="PF00691">
    <property type="entry name" value="OmpA"/>
    <property type="match status" value="1"/>
</dbReference>
<dbReference type="CDD" id="cd07185">
    <property type="entry name" value="OmpA_C-like"/>
    <property type="match status" value="1"/>
</dbReference>
<dbReference type="InterPro" id="IPR011659">
    <property type="entry name" value="WD40"/>
</dbReference>
<dbReference type="InterPro" id="IPR011042">
    <property type="entry name" value="6-blade_b-propeller_TolB-like"/>
</dbReference>
<dbReference type="Proteomes" id="UP000249819">
    <property type="component" value="Unassembled WGS sequence"/>
</dbReference>
<dbReference type="Pfam" id="PF07676">
    <property type="entry name" value="PD40"/>
    <property type="match status" value="3"/>
</dbReference>
<name>A0A327VSK8_9BACT</name>
<dbReference type="InterPro" id="IPR050330">
    <property type="entry name" value="Bact_OuterMem_StrucFunc"/>
</dbReference>
<proteinExistence type="predicted"/>
<keyword evidence="8" id="KW-1185">Reference proteome</keyword>
<sequence length="583" mass="64256">MKKKYIPAYIALALMQMSARAQSATDLLRRADELYQQKEYYAAARLYENFLLGNKNSKDARIAPFAASKIRKSKPTIANGGNVTWKLAESYRLSYHYKSAICWYEQAVALDVKAPLLQFNYGVALRANSQLDAAEKALLTFLKGHTQQDSIHLAANQELNNIRFARQQLSALTPSKVKAISIPDTVLTGAWALSRIGTSNNVSITSAILEAPFVNRVYQARLNENSLSDIRLLPLVSTPAMNDGTAAFSPDGRILFFTRWFNHQGKLSAAIYRSILQDNKWSQPEKLANTINEEGYNAMHPFVTADGKVLLFASDKPGGQGGFDIWMTQLDANGYPGKSENLGQAVNTNGNELSPFYLSSDKQLVFASNGRVGMGGMDLYKSKGDFRNWETPENMGAPVNSVKDDLFFTSTEGLPLLQQAWLSSDRDADCCLGLFSISTPPEIKQPPVPTVVEAPPPAPVILPVKQDSSLYVYFDFDKSVLRPDAKAKLDILAAMLQENAGMKISITGHTDGKGTNDYNSHLADIRAKACTQYLIATKGIDATRITTQSFGKTKLVATETTSKGKDNPAARELNRRVECIIHW</sequence>
<organism evidence="7 8">
    <name type="scientific">Chitinophaga dinghuensis</name>
    <dbReference type="NCBI Taxonomy" id="1539050"/>
    <lineage>
        <taxon>Bacteria</taxon>
        <taxon>Pseudomonadati</taxon>
        <taxon>Bacteroidota</taxon>
        <taxon>Chitinophagia</taxon>
        <taxon>Chitinophagales</taxon>
        <taxon>Chitinophagaceae</taxon>
        <taxon>Chitinophaga</taxon>
    </lineage>
</organism>
<dbReference type="SUPFAM" id="SSF82171">
    <property type="entry name" value="DPP6 N-terminal domain-like"/>
    <property type="match status" value="1"/>
</dbReference>
<dbReference type="InterPro" id="IPR036737">
    <property type="entry name" value="OmpA-like_sf"/>
</dbReference>
<evidence type="ECO:0000259" key="6">
    <source>
        <dbReference type="PROSITE" id="PS51123"/>
    </source>
</evidence>
<protein>
    <submittedName>
        <fullName evidence="7">Outer membrane protein OmpA-like peptidoglycan-associated protein</fullName>
    </submittedName>
</protein>
<keyword evidence="3" id="KW-0998">Cell outer membrane</keyword>
<evidence type="ECO:0000313" key="8">
    <source>
        <dbReference type="Proteomes" id="UP000249819"/>
    </source>
</evidence>
<dbReference type="InterPro" id="IPR011990">
    <property type="entry name" value="TPR-like_helical_dom_sf"/>
</dbReference>
<evidence type="ECO:0000256" key="3">
    <source>
        <dbReference type="ARBA" id="ARBA00023237"/>
    </source>
</evidence>
<evidence type="ECO:0000313" key="7">
    <source>
        <dbReference type="EMBL" id="RAJ77556.1"/>
    </source>
</evidence>
<dbReference type="SUPFAM" id="SSF48452">
    <property type="entry name" value="TPR-like"/>
    <property type="match status" value="1"/>
</dbReference>
<dbReference type="OrthoDB" id="9809364at2"/>
<dbReference type="PROSITE" id="PS51123">
    <property type="entry name" value="OMPA_2"/>
    <property type="match status" value="1"/>
</dbReference>
<evidence type="ECO:0000256" key="1">
    <source>
        <dbReference type="ARBA" id="ARBA00004442"/>
    </source>
</evidence>
<dbReference type="RefSeq" id="WP_111594135.1">
    <property type="nucleotide sequence ID" value="NZ_QLMA01000007.1"/>
</dbReference>
<dbReference type="PANTHER" id="PTHR30329:SF21">
    <property type="entry name" value="LIPOPROTEIN YIAD-RELATED"/>
    <property type="match status" value="1"/>
</dbReference>
<feature type="chain" id="PRO_5016386363" evidence="5">
    <location>
        <begin position="24"/>
        <end position="583"/>
    </location>
</feature>
<dbReference type="PRINTS" id="PR01021">
    <property type="entry name" value="OMPADOMAIN"/>
</dbReference>
<comment type="caution">
    <text evidence="7">The sequence shown here is derived from an EMBL/GenBank/DDBJ whole genome shotgun (WGS) entry which is preliminary data.</text>
</comment>
<dbReference type="Gene3D" id="2.120.10.30">
    <property type="entry name" value="TolB, C-terminal domain"/>
    <property type="match status" value="1"/>
</dbReference>
<keyword evidence="2 4" id="KW-0472">Membrane</keyword>
<dbReference type="GO" id="GO:0009279">
    <property type="term" value="C:cell outer membrane"/>
    <property type="evidence" value="ECO:0007669"/>
    <property type="project" value="UniProtKB-SubCell"/>
</dbReference>
<gene>
    <name evidence="7" type="ORF">CLV59_107323</name>
</gene>
<dbReference type="AlphaFoldDB" id="A0A327VSK8"/>
<accession>A0A327VSK8</accession>
<evidence type="ECO:0000256" key="5">
    <source>
        <dbReference type="SAM" id="SignalP"/>
    </source>
</evidence>
<comment type="subcellular location">
    <subcellularLocation>
        <location evidence="1">Cell outer membrane</location>
    </subcellularLocation>
</comment>
<dbReference type="EMBL" id="QLMA01000007">
    <property type="protein sequence ID" value="RAJ77556.1"/>
    <property type="molecule type" value="Genomic_DNA"/>
</dbReference>
<evidence type="ECO:0000256" key="2">
    <source>
        <dbReference type="ARBA" id="ARBA00023136"/>
    </source>
</evidence>